<evidence type="ECO:0000256" key="9">
    <source>
        <dbReference type="ARBA" id="ARBA00023204"/>
    </source>
</evidence>
<dbReference type="AlphaFoldDB" id="A0A1U7JL19"/>
<dbReference type="STRING" id="197461.A3843_03420"/>
<dbReference type="CDD" id="cd17748">
    <property type="entry name" value="BRCT_DNA_ligase_like"/>
    <property type="match status" value="1"/>
</dbReference>
<evidence type="ECO:0000256" key="6">
    <source>
        <dbReference type="ARBA" id="ARBA00022833"/>
    </source>
</evidence>
<dbReference type="SUPFAM" id="SSF52113">
    <property type="entry name" value="BRCT domain"/>
    <property type="match status" value="1"/>
</dbReference>
<comment type="caution">
    <text evidence="12">Lacks conserved residue(s) required for the propagation of feature annotation.</text>
</comment>
<dbReference type="Gene3D" id="3.40.50.10190">
    <property type="entry name" value="BRCT domain"/>
    <property type="match status" value="1"/>
</dbReference>
<sequence length="726" mass="80225">MSASQQSQTLSEKPVHDLTRDEAAQELERLAELLQKHDEAYHTKDAPIITDAEYDSLKYRNSELEQLFPDLIRPDSPSNRVGGELAEGFGKITHTVPMLSLDNAFSDEDVQEFLGRVRRFLRYDPLMGELAVTAEPKIDGLSLALRYEKGRLVHAVTRGDGTTGENVTANALTIEDIPKTLPSEAPEVVEVRGEVYMAHADFEALNARMEANGGKVFANPRNAAAGSLRQLNSEVTKSRPLKYFAYAWGDMSAMPADTQMEMVKTFETWGFRVNPLMTRCCSAEELLKVYHRIEEDRATLGYDIDGVVYKVDSLELQRRLGYISRSPRWAIAHKFPAEKAFTILREIEIQVGRTGALTPVAKLEPVTVGGVVVSNATLHNEDYIKGIGPKGEPIRSGKDIRVGDTVVIQRAGDVIPQVLDVDLDRRPSDSVPFEFPEYCPACGSQADRELNPKTGRPDAVRRCSGGLICPAQAVEKLKHFVSRNAFDIEGLGSKQVESFYQFDMDKGGIRTPSDIFTLRERDQQSLTKLRSRDGWGAVSARKLFDAIDERRQIDLNRFIFALGIRHVGEGNAKLLARAYGSWSTFYTAMKEAADQTSEAYRDLTNIDGIGETVAVALAQFFGEEHNRDELERLLEQVTPKDMPVEDTSGSPVAGKTLVFTGSLQRLSRDEAKSQAEALGAKVSGSVSKKTDMVIAGPGAGSKLKKAEELGVEVISEDDWFELIGAS</sequence>
<comment type="cofactor">
    <cofactor evidence="12">
        <name>Mg(2+)</name>
        <dbReference type="ChEBI" id="CHEBI:18420"/>
    </cofactor>
    <cofactor evidence="12">
        <name>Mn(2+)</name>
        <dbReference type="ChEBI" id="CHEBI:29035"/>
    </cofactor>
</comment>
<proteinExistence type="inferred from homology"/>
<dbReference type="SMART" id="SM00292">
    <property type="entry name" value="BRCT"/>
    <property type="match status" value="1"/>
</dbReference>
<dbReference type="CDD" id="cd00114">
    <property type="entry name" value="LIGANc"/>
    <property type="match status" value="1"/>
</dbReference>
<evidence type="ECO:0000256" key="4">
    <source>
        <dbReference type="ARBA" id="ARBA00022723"/>
    </source>
</evidence>
<protein>
    <recommendedName>
        <fullName evidence="12 13">DNA ligase</fullName>
        <ecNumber evidence="12 13">6.5.1.2</ecNumber>
    </recommendedName>
    <alternativeName>
        <fullName evidence="12">Polydeoxyribonucleotide synthase [NAD(+)]</fullName>
    </alternativeName>
</protein>
<keyword evidence="6 12" id="KW-0862">Zinc</keyword>
<feature type="domain" description="BRCT" evidence="15">
    <location>
        <begin position="647"/>
        <end position="720"/>
    </location>
</feature>
<dbReference type="InterPro" id="IPR010994">
    <property type="entry name" value="RuvA_2-like"/>
</dbReference>
<comment type="caution">
    <text evidence="16">The sequence shown here is derived from an EMBL/GenBank/DDBJ whole genome shotgun (WGS) entry which is preliminary data.</text>
</comment>
<dbReference type="NCBIfam" id="TIGR00575">
    <property type="entry name" value="dnlj"/>
    <property type="match status" value="1"/>
</dbReference>
<dbReference type="RefSeq" id="WP_028480114.1">
    <property type="nucleotide sequence ID" value="NZ_LVVZ01000005.1"/>
</dbReference>
<dbReference type="PROSITE" id="PS01055">
    <property type="entry name" value="DNA_LIGASE_N1"/>
    <property type="match status" value="1"/>
</dbReference>
<dbReference type="InterPro" id="IPR033136">
    <property type="entry name" value="DNA_ligase_CS"/>
</dbReference>
<keyword evidence="3 12" id="KW-0235">DNA replication</keyword>
<feature type="binding site" evidence="12">
    <location>
        <position position="439"/>
    </location>
    <ligand>
        <name>Zn(2+)</name>
        <dbReference type="ChEBI" id="CHEBI:29105"/>
    </ligand>
</feature>
<dbReference type="Proteomes" id="UP000185783">
    <property type="component" value="Unassembled WGS sequence"/>
</dbReference>
<evidence type="ECO:0000256" key="5">
    <source>
        <dbReference type="ARBA" id="ARBA00022763"/>
    </source>
</evidence>
<feature type="compositionally biased region" description="Basic and acidic residues" evidence="14">
    <location>
        <begin position="13"/>
        <end position="22"/>
    </location>
</feature>
<dbReference type="SUPFAM" id="SSF56091">
    <property type="entry name" value="DNA ligase/mRNA capping enzyme, catalytic domain"/>
    <property type="match status" value="1"/>
</dbReference>
<feature type="region of interest" description="Disordered" evidence="14">
    <location>
        <begin position="1"/>
        <end position="22"/>
    </location>
</feature>
<dbReference type="Gene3D" id="6.20.10.30">
    <property type="match status" value="1"/>
</dbReference>
<dbReference type="Gene3D" id="1.10.150.20">
    <property type="entry name" value="5' to 3' exonuclease, C-terminal subdomain"/>
    <property type="match status" value="2"/>
</dbReference>
<evidence type="ECO:0000313" key="17">
    <source>
        <dbReference type="Proteomes" id="UP000185783"/>
    </source>
</evidence>
<dbReference type="GO" id="GO:0005829">
    <property type="term" value="C:cytosol"/>
    <property type="evidence" value="ECO:0007669"/>
    <property type="project" value="TreeGrafter"/>
</dbReference>
<feature type="binding site" evidence="12">
    <location>
        <position position="194"/>
    </location>
    <ligand>
        <name>NAD(+)</name>
        <dbReference type="ChEBI" id="CHEBI:57540"/>
    </ligand>
</feature>
<dbReference type="InterPro" id="IPR012340">
    <property type="entry name" value="NA-bd_OB-fold"/>
</dbReference>
<keyword evidence="9 12" id="KW-0234">DNA repair</keyword>
<dbReference type="Gene3D" id="2.40.50.140">
    <property type="entry name" value="Nucleic acid-binding proteins"/>
    <property type="match status" value="1"/>
</dbReference>
<dbReference type="InterPro" id="IPR001357">
    <property type="entry name" value="BRCT_dom"/>
</dbReference>
<dbReference type="EC" id="6.5.1.2" evidence="12 13"/>
<dbReference type="Pfam" id="PF03120">
    <property type="entry name" value="OB_DNA_ligase"/>
    <property type="match status" value="1"/>
</dbReference>
<dbReference type="PROSITE" id="PS50172">
    <property type="entry name" value="BRCT"/>
    <property type="match status" value="1"/>
</dbReference>
<feature type="active site" description="N6-AMP-lysine intermediate" evidence="12">
    <location>
        <position position="137"/>
    </location>
</feature>
<keyword evidence="17" id="KW-1185">Reference proteome</keyword>
<dbReference type="EMBL" id="LVVZ01000005">
    <property type="protein sequence ID" value="OKL45388.1"/>
    <property type="molecule type" value="Genomic_DNA"/>
</dbReference>
<dbReference type="InterPro" id="IPR041663">
    <property type="entry name" value="DisA/LigA_HHH"/>
</dbReference>
<feature type="binding site" evidence="12">
    <location>
        <position position="310"/>
    </location>
    <ligand>
        <name>NAD(+)</name>
        <dbReference type="ChEBI" id="CHEBI:57540"/>
    </ligand>
</feature>
<evidence type="ECO:0000256" key="3">
    <source>
        <dbReference type="ARBA" id="ARBA00022705"/>
    </source>
</evidence>
<keyword evidence="5 12" id="KW-0227">DNA damage</keyword>
<feature type="binding site" evidence="12">
    <location>
        <begin position="100"/>
        <end position="101"/>
    </location>
    <ligand>
        <name>NAD(+)</name>
        <dbReference type="ChEBI" id="CHEBI:57540"/>
    </ligand>
</feature>
<gene>
    <name evidence="12" type="primary">ligA</name>
    <name evidence="16" type="ORF">A3843_03420</name>
</gene>
<feature type="binding site" evidence="12">
    <location>
        <position position="442"/>
    </location>
    <ligand>
        <name>Zn(2+)</name>
        <dbReference type="ChEBI" id="CHEBI:29105"/>
    </ligand>
</feature>
<organism evidence="16 17">
    <name type="scientific">Pseudovibrio exalbescens</name>
    <dbReference type="NCBI Taxonomy" id="197461"/>
    <lineage>
        <taxon>Bacteria</taxon>
        <taxon>Pseudomonadati</taxon>
        <taxon>Pseudomonadota</taxon>
        <taxon>Alphaproteobacteria</taxon>
        <taxon>Hyphomicrobiales</taxon>
        <taxon>Stappiaceae</taxon>
        <taxon>Pseudovibrio</taxon>
    </lineage>
</organism>
<dbReference type="InterPro" id="IPR001679">
    <property type="entry name" value="DNA_ligase"/>
</dbReference>
<dbReference type="Gene3D" id="1.10.287.610">
    <property type="entry name" value="Helix hairpin bin"/>
    <property type="match status" value="1"/>
</dbReference>
<keyword evidence="10 12" id="KW-0464">Manganese</keyword>
<evidence type="ECO:0000256" key="10">
    <source>
        <dbReference type="ARBA" id="ARBA00023211"/>
    </source>
</evidence>
<dbReference type="PROSITE" id="PS01056">
    <property type="entry name" value="DNA_LIGASE_N2"/>
    <property type="match status" value="1"/>
</dbReference>
<evidence type="ECO:0000256" key="1">
    <source>
        <dbReference type="ARBA" id="ARBA00004067"/>
    </source>
</evidence>
<dbReference type="GO" id="GO:0006281">
    <property type="term" value="P:DNA repair"/>
    <property type="evidence" value="ECO:0007669"/>
    <property type="project" value="UniProtKB-KW"/>
</dbReference>
<dbReference type="SMART" id="SM00532">
    <property type="entry name" value="LIGANc"/>
    <property type="match status" value="1"/>
</dbReference>
<dbReference type="HAMAP" id="MF_01588">
    <property type="entry name" value="DNA_ligase_A"/>
    <property type="match status" value="1"/>
</dbReference>
<evidence type="ECO:0000256" key="14">
    <source>
        <dbReference type="SAM" id="MobiDB-lite"/>
    </source>
</evidence>
<dbReference type="SUPFAM" id="SSF50249">
    <property type="entry name" value="Nucleic acid-binding proteins"/>
    <property type="match status" value="1"/>
</dbReference>
<dbReference type="Pfam" id="PF01653">
    <property type="entry name" value="DNA_ligase_aden"/>
    <property type="match status" value="1"/>
</dbReference>
<dbReference type="InterPro" id="IPR004150">
    <property type="entry name" value="NAD_DNA_ligase_OB"/>
</dbReference>
<comment type="function">
    <text evidence="1 12">DNA ligase that catalyzes the formation of phosphodiester linkages between 5'-phosphoryl and 3'-hydroxyl groups in double-stranded DNA using NAD as a coenzyme and as the energy source for the reaction. It is essential for DNA replication and repair of damaged DNA.</text>
</comment>
<evidence type="ECO:0000256" key="12">
    <source>
        <dbReference type="HAMAP-Rule" id="MF_01588"/>
    </source>
</evidence>
<dbReference type="NCBIfam" id="NF005932">
    <property type="entry name" value="PRK07956.1"/>
    <property type="match status" value="1"/>
</dbReference>
<evidence type="ECO:0000256" key="7">
    <source>
        <dbReference type="ARBA" id="ARBA00022842"/>
    </source>
</evidence>
<dbReference type="InterPro" id="IPR018239">
    <property type="entry name" value="DNA_ligase_AS"/>
</dbReference>
<dbReference type="PANTHER" id="PTHR23389:SF9">
    <property type="entry name" value="DNA LIGASE"/>
    <property type="match status" value="1"/>
</dbReference>
<evidence type="ECO:0000259" key="15">
    <source>
        <dbReference type="PROSITE" id="PS50172"/>
    </source>
</evidence>
<dbReference type="Pfam" id="PF12826">
    <property type="entry name" value="HHH_2"/>
    <property type="match status" value="1"/>
</dbReference>
<name>A0A1U7JL19_9HYPH</name>
<evidence type="ECO:0000256" key="13">
    <source>
        <dbReference type="RuleBase" id="RU000618"/>
    </source>
</evidence>
<dbReference type="PIRSF" id="PIRSF001604">
    <property type="entry name" value="LigA"/>
    <property type="match status" value="1"/>
</dbReference>
<dbReference type="GO" id="GO:0006260">
    <property type="term" value="P:DNA replication"/>
    <property type="evidence" value="ECO:0007669"/>
    <property type="project" value="UniProtKB-KW"/>
</dbReference>
<keyword evidence="4 12" id="KW-0479">Metal-binding</keyword>
<keyword evidence="2 12" id="KW-0436">Ligase</keyword>
<evidence type="ECO:0000256" key="2">
    <source>
        <dbReference type="ARBA" id="ARBA00022598"/>
    </source>
</evidence>
<dbReference type="PANTHER" id="PTHR23389">
    <property type="entry name" value="CHROMOSOME TRANSMISSION FIDELITY FACTOR 18"/>
    <property type="match status" value="1"/>
</dbReference>
<comment type="catalytic activity">
    <reaction evidence="11 12 13">
        <text>NAD(+) + (deoxyribonucleotide)n-3'-hydroxyl + 5'-phospho-(deoxyribonucleotide)m = (deoxyribonucleotide)n+m + AMP + beta-nicotinamide D-nucleotide.</text>
        <dbReference type="EC" id="6.5.1.2"/>
    </reaction>
</comment>
<dbReference type="GO" id="GO:0003911">
    <property type="term" value="F:DNA ligase (NAD+) activity"/>
    <property type="evidence" value="ECO:0007669"/>
    <property type="project" value="UniProtKB-UniRule"/>
</dbReference>
<feature type="binding site" evidence="12">
    <location>
        <position position="135"/>
    </location>
    <ligand>
        <name>NAD(+)</name>
        <dbReference type="ChEBI" id="CHEBI:57540"/>
    </ligand>
</feature>
<feature type="binding site" evidence="12">
    <location>
        <position position="158"/>
    </location>
    <ligand>
        <name>NAD(+)</name>
        <dbReference type="ChEBI" id="CHEBI:57540"/>
    </ligand>
</feature>
<dbReference type="Pfam" id="PF00533">
    <property type="entry name" value="BRCT"/>
    <property type="match status" value="1"/>
</dbReference>
<dbReference type="Gene3D" id="3.30.470.30">
    <property type="entry name" value="DNA ligase/mRNA capping enzyme"/>
    <property type="match status" value="1"/>
</dbReference>
<dbReference type="InterPro" id="IPR013839">
    <property type="entry name" value="DNAligase_adenylation"/>
</dbReference>
<feature type="compositionally biased region" description="Polar residues" evidence="14">
    <location>
        <begin position="1"/>
        <end position="11"/>
    </location>
</feature>
<accession>A0A1U7JL19</accession>
<reference evidence="16 17" key="1">
    <citation type="submission" date="2016-03" db="EMBL/GenBank/DDBJ databases">
        <title>Genome sequence of Nesiotobacter sp. nov., a moderately halophilic alphaproteobacterium isolated from the Yellow Sea, China.</title>
        <authorList>
            <person name="Zhang G."/>
            <person name="Zhang R."/>
        </authorList>
    </citation>
    <scope>NUCLEOTIDE SEQUENCE [LARGE SCALE GENOMIC DNA]</scope>
    <source>
        <strain evidence="16 17">WB1-6</strain>
    </source>
</reference>
<evidence type="ECO:0000256" key="8">
    <source>
        <dbReference type="ARBA" id="ARBA00023027"/>
    </source>
</evidence>
<dbReference type="InterPro" id="IPR013840">
    <property type="entry name" value="DNAligase_N"/>
</dbReference>
<feature type="binding site" evidence="12">
    <location>
        <position position="469"/>
    </location>
    <ligand>
        <name>Zn(2+)</name>
        <dbReference type="ChEBI" id="CHEBI:29105"/>
    </ligand>
</feature>
<comment type="similarity">
    <text evidence="12">Belongs to the NAD-dependent DNA ligase family. LigA subfamily.</text>
</comment>
<dbReference type="InterPro" id="IPR036420">
    <property type="entry name" value="BRCT_dom_sf"/>
</dbReference>
<dbReference type="SUPFAM" id="SSF47781">
    <property type="entry name" value="RuvA domain 2-like"/>
    <property type="match status" value="1"/>
</dbReference>
<feature type="binding site" evidence="12">
    <location>
        <begin position="51"/>
        <end position="55"/>
    </location>
    <ligand>
        <name>NAD(+)</name>
        <dbReference type="ChEBI" id="CHEBI:57540"/>
    </ligand>
</feature>
<dbReference type="FunFam" id="3.30.470.30:FF:000001">
    <property type="entry name" value="DNA ligase"/>
    <property type="match status" value="1"/>
</dbReference>
<feature type="binding site" evidence="12">
    <location>
        <position position="334"/>
    </location>
    <ligand>
        <name>NAD(+)</name>
        <dbReference type="ChEBI" id="CHEBI:57540"/>
    </ligand>
</feature>
<keyword evidence="7 12" id="KW-0460">Magnesium</keyword>
<evidence type="ECO:0000256" key="11">
    <source>
        <dbReference type="ARBA" id="ARBA00034005"/>
    </source>
</evidence>
<keyword evidence="8 12" id="KW-0520">NAD</keyword>
<evidence type="ECO:0000313" key="16">
    <source>
        <dbReference type="EMBL" id="OKL45388.1"/>
    </source>
</evidence>
<dbReference type="GO" id="GO:0046872">
    <property type="term" value="F:metal ion binding"/>
    <property type="evidence" value="ECO:0007669"/>
    <property type="project" value="UniProtKB-KW"/>
</dbReference>